<gene>
    <name evidence="7 8" type="primary">mltG</name>
    <name evidence="8" type="ORF">ACFOEK_11185</name>
</gene>
<dbReference type="Pfam" id="PF02618">
    <property type="entry name" value="YceG"/>
    <property type="match status" value="1"/>
</dbReference>
<keyword evidence="7" id="KW-0997">Cell inner membrane</keyword>
<evidence type="ECO:0000256" key="7">
    <source>
        <dbReference type="HAMAP-Rule" id="MF_02065"/>
    </source>
</evidence>
<keyword evidence="5 7" id="KW-0456">Lyase</keyword>
<dbReference type="PROSITE" id="PS51257">
    <property type="entry name" value="PROKAR_LIPOPROTEIN"/>
    <property type="match status" value="1"/>
</dbReference>
<evidence type="ECO:0000256" key="4">
    <source>
        <dbReference type="ARBA" id="ARBA00023136"/>
    </source>
</evidence>
<proteinExistence type="inferred from homology"/>
<keyword evidence="9" id="KW-1185">Reference proteome</keyword>
<keyword evidence="4 7" id="KW-0472">Membrane</keyword>
<evidence type="ECO:0000313" key="9">
    <source>
        <dbReference type="Proteomes" id="UP001595476"/>
    </source>
</evidence>
<keyword evidence="3 7" id="KW-1133">Transmembrane helix</keyword>
<evidence type="ECO:0000256" key="2">
    <source>
        <dbReference type="ARBA" id="ARBA00022692"/>
    </source>
</evidence>
<dbReference type="RefSeq" id="WP_386720645.1">
    <property type="nucleotide sequence ID" value="NZ_JBHRSZ010000004.1"/>
</dbReference>
<comment type="similarity">
    <text evidence="7">Belongs to the transglycosylase MltG family.</text>
</comment>
<dbReference type="InterPro" id="IPR003770">
    <property type="entry name" value="MLTG-like"/>
</dbReference>
<dbReference type="Gene3D" id="3.30.1490.480">
    <property type="entry name" value="Endolytic murein transglycosylase"/>
    <property type="match status" value="1"/>
</dbReference>
<evidence type="ECO:0000256" key="5">
    <source>
        <dbReference type="ARBA" id="ARBA00023239"/>
    </source>
</evidence>
<dbReference type="EMBL" id="JBHRSZ010000004">
    <property type="protein sequence ID" value="MFC3151592.1"/>
    <property type="molecule type" value="Genomic_DNA"/>
</dbReference>
<dbReference type="HAMAP" id="MF_02065">
    <property type="entry name" value="MltG"/>
    <property type="match status" value="1"/>
</dbReference>
<protein>
    <recommendedName>
        <fullName evidence="7">Endolytic murein transglycosylase</fullName>
        <ecNumber evidence="7">4.2.2.29</ecNumber>
    </recommendedName>
    <alternativeName>
        <fullName evidence="7">Peptidoglycan lytic transglycosylase</fullName>
    </alternativeName>
    <alternativeName>
        <fullName evidence="7">Peptidoglycan polymerization terminase</fullName>
    </alternativeName>
</protein>
<evidence type="ECO:0000256" key="3">
    <source>
        <dbReference type="ARBA" id="ARBA00022989"/>
    </source>
</evidence>
<evidence type="ECO:0000313" key="8">
    <source>
        <dbReference type="EMBL" id="MFC3151592.1"/>
    </source>
</evidence>
<accession>A0ABV7HCU4</accession>
<reference evidence="9" key="1">
    <citation type="journal article" date="2019" name="Int. J. Syst. Evol. Microbiol.">
        <title>The Global Catalogue of Microorganisms (GCM) 10K type strain sequencing project: providing services to taxonomists for standard genome sequencing and annotation.</title>
        <authorList>
            <consortium name="The Broad Institute Genomics Platform"/>
            <consortium name="The Broad Institute Genome Sequencing Center for Infectious Disease"/>
            <person name="Wu L."/>
            <person name="Ma J."/>
        </authorList>
    </citation>
    <scope>NUCLEOTIDE SEQUENCE [LARGE SCALE GENOMIC DNA]</scope>
    <source>
        <strain evidence="9">KCTC 52438</strain>
    </source>
</reference>
<dbReference type="Gene3D" id="3.30.160.60">
    <property type="entry name" value="Classic Zinc Finger"/>
    <property type="match status" value="1"/>
</dbReference>
<organism evidence="8 9">
    <name type="scientific">Litoribrevibacter euphylliae</name>
    <dbReference type="NCBI Taxonomy" id="1834034"/>
    <lineage>
        <taxon>Bacteria</taxon>
        <taxon>Pseudomonadati</taxon>
        <taxon>Pseudomonadota</taxon>
        <taxon>Gammaproteobacteria</taxon>
        <taxon>Oceanospirillales</taxon>
        <taxon>Oceanospirillaceae</taxon>
        <taxon>Litoribrevibacter</taxon>
    </lineage>
</organism>
<dbReference type="NCBIfam" id="TIGR00247">
    <property type="entry name" value="endolytic transglycosylase MltG"/>
    <property type="match status" value="1"/>
</dbReference>
<name>A0ABV7HCU4_9GAMM</name>
<dbReference type="PANTHER" id="PTHR30518">
    <property type="entry name" value="ENDOLYTIC MUREIN TRANSGLYCOSYLASE"/>
    <property type="match status" value="1"/>
</dbReference>
<feature type="site" description="Important for catalytic activity" evidence="7">
    <location>
        <position position="221"/>
    </location>
</feature>
<dbReference type="PANTHER" id="PTHR30518:SF2">
    <property type="entry name" value="ENDOLYTIC MUREIN TRANSGLYCOSYLASE"/>
    <property type="match status" value="1"/>
</dbReference>
<comment type="caution">
    <text evidence="8">The sequence shown here is derived from an EMBL/GenBank/DDBJ whole genome shotgun (WGS) entry which is preliminary data.</text>
</comment>
<keyword evidence="1 7" id="KW-1003">Cell membrane</keyword>
<sequence length="346" mass="39144">MSLSIFKRLLILVILLGACATAGFGWYLHQMFNRPFADIASKPEVIDVLPGDGMYKVCRRMKNAGLIDNVRTFCRVAMWSGYDHVIKGRYQVAQTDTPKSLLDKMRAGDVITFSITLIEGHTFKQMRQRILENSNIVPILGGLSDSEVMARVSGNKDLHPEGQFYPDTYRFSYGVSDLEVLGRAHSKLKSVLESEWQQKAEGLPYKSAYEALIMASIVEKETAVGSERPQIAKVFVERLKLGMRLQTDPTVIYGMGDRYQGNITRRDLKTKTPYNTYRIDGLPPTPIAMVGREAIRAALNPEGERALFFVAKGDGTHYFSKTLQEHNRAVRKYQMRRSSNYRSTPN</sequence>
<dbReference type="Proteomes" id="UP001595476">
    <property type="component" value="Unassembled WGS sequence"/>
</dbReference>
<dbReference type="CDD" id="cd08010">
    <property type="entry name" value="MltG_like"/>
    <property type="match status" value="1"/>
</dbReference>
<keyword evidence="6 7" id="KW-0961">Cell wall biogenesis/degradation</keyword>
<keyword evidence="2 7" id="KW-0812">Transmembrane</keyword>
<comment type="function">
    <text evidence="7">Functions as a peptidoglycan terminase that cleaves nascent peptidoglycan strands endolytically to terminate their elongation.</text>
</comment>
<evidence type="ECO:0000256" key="1">
    <source>
        <dbReference type="ARBA" id="ARBA00022475"/>
    </source>
</evidence>
<evidence type="ECO:0000256" key="6">
    <source>
        <dbReference type="ARBA" id="ARBA00023316"/>
    </source>
</evidence>
<dbReference type="EC" id="4.2.2.29" evidence="7"/>
<comment type="catalytic activity">
    <reaction evidence="7">
        <text>a peptidoglycan chain = a peptidoglycan chain with N-acetyl-1,6-anhydromuramyl-[peptide] at the reducing end + a peptidoglycan chain with N-acetylglucosamine at the non-reducing end.</text>
        <dbReference type="EC" id="4.2.2.29"/>
    </reaction>
</comment>